<dbReference type="Proteomes" id="UP000192707">
    <property type="component" value="Unassembled WGS sequence"/>
</dbReference>
<evidence type="ECO:0000313" key="3">
    <source>
        <dbReference type="Proteomes" id="UP000192707"/>
    </source>
</evidence>
<keyword evidence="3" id="KW-1185">Reference proteome</keyword>
<evidence type="ECO:0000313" key="2">
    <source>
        <dbReference type="EMBL" id="ORA08050.1"/>
    </source>
</evidence>
<comment type="caution">
    <text evidence="2">The sequence shown here is derived from an EMBL/GenBank/DDBJ whole genome shotgun (WGS) entry which is preliminary data.</text>
</comment>
<proteinExistence type="predicted"/>
<keyword evidence="1" id="KW-0812">Transmembrane</keyword>
<keyword evidence="1" id="KW-1133">Transmembrane helix</keyword>
<gene>
    <name evidence="2" type="ORF">BST14_25175</name>
</gene>
<evidence type="ECO:0000256" key="1">
    <source>
        <dbReference type="SAM" id="Phobius"/>
    </source>
</evidence>
<dbReference type="EMBL" id="MVHG01000107">
    <property type="protein sequence ID" value="ORA08050.1"/>
    <property type="molecule type" value="Genomic_DNA"/>
</dbReference>
<dbReference type="AlphaFoldDB" id="A0A1W9Z7H2"/>
<name>A0A1W9Z7H2_MYCAI</name>
<keyword evidence="1" id="KW-0472">Membrane</keyword>
<protein>
    <submittedName>
        <fullName evidence="2">Uncharacterized protein</fullName>
    </submittedName>
</protein>
<reference evidence="2 3" key="1">
    <citation type="submission" date="2016-12" db="EMBL/GenBank/DDBJ databases">
        <title>The new phylogeny of genus Mycobacterium.</title>
        <authorList>
            <person name="Tortoli E."/>
            <person name="Trovato A."/>
            <person name="Cirillo D.M."/>
        </authorList>
    </citation>
    <scope>NUCLEOTIDE SEQUENCE [LARGE SCALE GENOMIC DNA]</scope>
    <source>
        <strain evidence="2 3">DSM 45069</strain>
    </source>
</reference>
<feature type="transmembrane region" description="Helical" evidence="1">
    <location>
        <begin position="42"/>
        <end position="64"/>
    </location>
</feature>
<accession>A0A1W9Z7H2</accession>
<organism evidence="2 3">
    <name type="scientific">Mycobacterium arosiense ATCC BAA-1401 = DSM 45069</name>
    <dbReference type="NCBI Taxonomy" id="1265311"/>
    <lineage>
        <taxon>Bacteria</taxon>
        <taxon>Bacillati</taxon>
        <taxon>Actinomycetota</taxon>
        <taxon>Actinomycetes</taxon>
        <taxon>Mycobacteriales</taxon>
        <taxon>Mycobacteriaceae</taxon>
        <taxon>Mycobacterium</taxon>
        <taxon>Mycobacterium avium complex (MAC)</taxon>
    </lineage>
</organism>
<sequence>MNRWRGWTFGLLFIALVLAVVVGVQAVMLHTQGWRVQLGNVAEWVAALGTAVAIVAVLFAALGYRHDVRTRVEDEKQRAAVERRQQAELLSGWFVHYGSARQGPQMGNASPEIINVTQIGLINASQVVVYDLFAAALCRHQSHPTPMVVNFDEASAVVRRPGGAIQSVAVEMGFVPPVEWEARRDRLAVGSAKVLAPGRWSVELRLGTTSVVPSELHLFFRDHRGVYWWRDAVGHLTEMPAPVDDQNRKSRVRLIEEALGEEPTDARVGVLSPKPLPETAAT</sequence>